<dbReference type="InterPro" id="IPR003615">
    <property type="entry name" value="HNH_nuc"/>
</dbReference>
<organism evidence="11 12">
    <name type="scientific">Pseudomonas cannabina</name>
    <dbReference type="NCBI Taxonomy" id="86840"/>
    <lineage>
        <taxon>Bacteria</taxon>
        <taxon>Pseudomonadati</taxon>
        <taxon>Pseudomonadota</taxon>
        <taxon>Gammaproteobacteria</taxon>
        <taxon>Pseudomonadales</taxon>
        <taxon>Pseudomonadaceae</taxon>
        <taxon>Pseudomonas</taxon>
    </lineage>
</organism>
<dbReference type="SUPFAM" id="SSF54060">
    <property type="entry name" value="His-Me finger endonucleases"/>
    <property type="match status" value="1"/>
</dbReference>
<keyword evidence="6" id="KW-0044">Antibiotic</keyword>
<dbReference type="AlphaFoldDB" id="A0A0P9LHQ9"/>
<evidence type="ECO:0000256" key="9">
    <source>
        <dbReference type="SAM" id="MobiDB-lite"/>
    </source>
</evidence>
<dbReference type="InterPro" id="IPR036302">
    <property type="entry name" value="Pyosin/cloacin_T_dom_sf"/>
</dbReference>
<dbReference type="Gene3D" id="3.90.540.10">
    <property type="entry name" value="Colicin/pyocin, DNase domain"/>
    <property type="match status" value="1"/>
</dbReference>
<dbReference type="GO" id="GO:0031640">
    <property type="term" value="P:killing of cells of another organism"/>
    <property type="evidence" value="ECO:0007669"/>
    <property type="project" value="UniProtKB-KW"/>
</dbReference>
<keyword evidence="5" id="KW-0378">Hydrolase</keyword>
<evidence type="ECO:0000256" key="6">
    <source>
        <dbReference type="ARBA" id="ARBA00023022"/>
    </source>
</evidence>
<reference evidence="11 12" key="1">
    <citation type="submission" date="2015-09" db="EMBL/GenBank/DDBJ databases">
        <title>Genome announcement of multiple Pseudomonas syringae strains.</title>
        <authorList>
            <person name="Thakur S."/>
            <person name="Wang P.W."/>
            <person name="Gong Y."/>
            <person name="Weir B.S."/>
            <person name="Guttman D.S."/>
        </authorList>
    </citation>
    <scope>NUCLEOTIDE SEQUENCE [LARGE SCALE GENOMIC DNA]</scope>
    <source>
        <strain evidence="11 12">ICMP2823</strain>
    </source>
</reference>
<dbReference type="EMBL" id="LJPX01000413">
    <property type="protein sequence ID" value="KPW70009.1"/>
    <property type="molecule type" value="Genomic_DNA"/>
</dbReference>
<evidence type="ECO:0000313" key="12">
    <source>
        <dbReference type="Proteomes" id="UP000050564"/>
    </source>
</evidence>
<sequence>MSQNEITLPPIIVTPDPPLPQPPGPIPGGGVIAKPLPWDGKVPADAEIDKFFSQQGIKGEQYTISVVATVATTQRNIEQAFTTYLPQLPADIDAEIAAAVGPNPLSALEKAKTEKSVVDNLITQNTAELANANAAASAFFGRNVLAVEIKKSAVDFVNIFQSRQDRGTPLEVFKSWEASATAAYAAKIIEEKIRILTEKSAALLQTVATAQAEEDARIAAEAEAKRLADEAAAAEAKRLADEAAAAEAKRLADEAAAAEAKRLADEAAAAEAKRLADEAAAAEAKRIAEEQARIAAEAVRTANTFRAPGPLSATAPVIMTAAGTIAVIEAATVTLQAAIRSAVAALTNLAAGTASGLLVGVSALVYSPKLANGELPERYAFNTPLSDLTPELGKDLPAIAASGGTVDLPFRLSSKTAADGQSEVFVVKTDALTASSKVRVVSAVLDVEQNTYSVTTGDVPPRILTWTPIVSPGNSSTTSPAEQPAPPVYTGAAVTPVEGRIDAFPAVSEASFDDFITVFPADSGLPPIYTMFRDRREDPGVATGVGQPVSGIWLGAASQGEGAPIPSQIADQLRGKEFKNFRDFRENFWKTVVNDPELAKQFITPNRDRMITGKAAKSRKTDTVGKRSSFEIHHIDEVAKNGDVYNVDNMRVLTPKRHIEIHKGVK</sequence>
<dbReference type="Proteomes" id="UP000050564">
    <property type="component" value="Unassembled WGS sequence"/>
</dbReference>
<dbReference type="RefSeq" id="WP_074801638.1">
    <property type="nucleotide sequence ID" value="NZ_FNKU01000002.1"/>
</dbReference>
<keyword evidence="2" id="KW-0929">Antimicrobial</keyword>
<name>A0A0P9LHQ9_PSECA</name>
<dbReference type="SUPFAM" id="SSF69369">
    <property type="entry name" value="Cloacin translocation domain"/>
    <property type="match status" value="1"/>
</dbReference>
<gene>
    <name evidence="11" type="ORF">ALO81_200079</name>
</gene>
<evidence type="ECO:0000256" key="2">
    <source>
        <dbReference type="ARBA" id="ARBA00022529"/>
    </source>
</evidence>
<evidence type="ECO:0000259" key="10">
    <source>
        <dbReference type="Pfam" id="PF06958"/>
    </source>
</evidence>
<keyword evidence="11" id="KW-0067">ATP-binding</keyword>
<keyword evidence="11" id="KW-0347">Helicase</keyword>
<keyword evidence="11" id="KW-0547">Nucleotide-binding</keyword>
<feature type="compositionally biased region" description="Low complexity" evidence="9">
    <location>
        <begin position="1"/>
        <end position="14"/>
    </location>
</feature>
<dbReference type="GO" id="GO:0019835">
    <property type="term" value="P:cytolysis"/>
    <property type="evidence" value="ECO:0007669"/>
    <property type="project" value="InterPro"/>
</dbReference>
<accession>A0A0P9LHQ9</accession>
<dbReference type="CDD" id="cd00085">
    <property type="entry name" value="HNHc"/>
    <property type="match status" value="1"/>
</dbReference>
<dbReference type="InterPro" id="IPR037146">
    <property type="entry name" value="Colicin/pyocin_DNase_dom_sf"/>
</dbReference>
<keyword evidence="8" id="KW-0175">Coiled coil</keyword>
<comment type="similarity">
    <text evidence="1">Belongs to the colicin/pyosin nuclease family.</text>
</comment>
<evidence type="ECO:0000256" key="5">
    <source>
        <dbReference type="ARBA" id="ARBA00022801"/>
    </source>
</evidence>
<dbReference type="Pfam" id="PF06958">
    <property type="entry name" value="Pyocin_S"/>
    <property type="match status" value="1"/>
</dbReference>
<evidence type="ECO:0000256" key="7">
    <source>
        <dbReference type="ARBA" id="ARBA00023048"/>
    </source>
</evidence>
<dbReference type="GO" id="GO:0004386">
    <property type="term" value="F:helicase activity"/>
    <property type="evidence" value="ECO:0007669"/>
    <property type="project" value="UniProtKB-KW"/>
</dbReference>
<dbReference type="InterPro" id="IPR044925">
    <property type="entry name" value="His-Me_finger_sf"/>
</dbReference>
<dbReference type="GO" id="GO:0042742">
    <property type="term" value="P:defense response to bacterium"/>
    <property type="evidence" value="ECO:0007669"/>
    <property type="project" value="UniProtKB-KW"/>
</dbReference>
<evidence type="ECO:0000256" key="8">
    <source>
        <dbReference type="SAM" id="Coils"/>
    </source>
</evidence>
<evidence type="ECO:0000256" key="1">
    <source>
        <dbReference type="ARBA" id="ARBA00006811"/>
    </source>
</evidence>
<keyword evidence="3" id="KW-0540">Nuclease</keyword>
<feature type="region of interest" description="Disordered" evidence="9">
    <location>
        <begin position="1"/>
        <end position="21"/>
    </location>
</feature>
<evidence type="ECO:0000256" key="4">
    <source>
        <dbReference type="ARBA" id="ARBA00022759"/>
    </source>
</evidence>
<dbReference type="GO" id="GO:0016787">
    <property type="term" value="F:hydrolase activity"/>
    <property type="evidence" value="ECO:0007669"/>
    <property type="project" value="UniProtKB-KW"/>
</dbReference>
<protein>
    <submittedName>
        <fullName evidence="11">DEAD/DEAH box helicase</fullName>
    </submittedName>
</protein>
<dbReference type="PRINTS" id="PR01300">
    <property type="entry name" value="PYOCINKILLER"/>
</dbReference>
<dbReference type="InterPro" id="IPR003060">
    <property type="entry name" value="Pyocin_killer"/>
</dbReference>
<evidence type="ECO:0000256" key="3">
    <source>
        <dbReference type="ARBA" id="ARBA00022722"/>
    </source>
</evidence>
<feature type="domain" description="Pyosin/cloacin translocation" evidence="10">
    <location>
        <begin position="397"/>
        <end position="531"/>
    </location>
</feature>
<evidence type="ECO:0000313" key="11">
    <source>
        <dbReference type="EMBL" id="KPW70009.1"/>
    </source>
</evidence>
<keyword evidence="4" id="KW-0255">Endonuclease</keyword>
<proteinExistence type="inferred from homology"/>
<dbReference type="PATRIC" id="fig|86840.3.peg.4737"/>
<dbReference type="GO" id="GO:0004519">
    <property type="term" value="F:endonuclease activity"/>
    <property type="evidence" value="ECO:0007669"/>
    <property type="project" value="UniProtKB-KW"/>
</dbReference>
<feature type="coiled-coil region" evidence="8">
    <location>
        <begin position="210"/>
        <end position="292"/>
    </location>
</feature>
<dbReference type="GO" id="GO:0005102">
    <property type="term" value="F:signaling receptor binding"/>
    <property type="evidence" value="ECO:0007669"/>
    <property type="project" value="InterPro"/>
</dbReference>
<comment type="caution">
    <text evidence="11">The sequence shown here is derived from an EMBL/GenBank/DDBJ whole genome shotgun (WGS) entry which is preliminary data.</text>
</comment>
<keyword evidence="7" id="KW-0078">Bacteriocin</keyword>
<dbReference type="Pfam" id="PF21431">
    <property type="entry name" value="Col-Pyo_DNase"/>
    <property type="match status" value="1"/>
</dbReference>
<dbReference type="InterPro" id="IPR016128">
    <property type="entry name" value="Pyosin/cloacin_T_dom"/>
</dbReference>